<dbReference type="AlphaFoldDB" id="A0A2P8GWD7"/>
<keyword evidence="5" id="KW-1185">Reference proteome</keyword>
<evidence type="ECO:0000313" key="3">
    <source>
        <dbReference type="EMBL" id="RUQ87182.1"/>
    </source>
</evidence>
<evidence type="ECO:0000313" key="5">
    <source>
        <dbReference type="Proteomes" id="UP000268291"/>
    </source>
</evidence>
<dbReference type="EMBL" id="RZGY01000001">
    <property type="protein sequence ID" value="RUQ87182.1"/>
    <property type="molecule type" value="Genomic_DNA"/>
</dbReference>
<keyword evidence="1" id="KW-0472">Membrane</keyword>
<dbReference type="InterPro" id="IPR006311">
    <property type="entry name" value="TAT_signal"/>
</dbReference>
<sequence length="148" mass="15593">MIRVRRRLLLALGALAVLLMVGGSALVVVDANARMAAAAQAVTDVADFYEEEQGYDVGPRAPMLRTLLADSLANDGPMPAAFTQGGDDYVNVSYGAFGGIFSIIPLQRPWAPRMLVIPIAAGGVLLMTVLLIGAAGWTPRRRSVPGTE</sequence>
<gene>
    <name evidence="2" type="ORF">CLV49_1897</name>
    <name evidence="3" type="ORF">ELQ93_09735</name>
</gene>
<dbReference type="RefSeq" id="WP_106563318.1">
    <property type="nucleotide sequence ID" value="NZ_PYAU01000001.1"/>
</dbReference>
<dbReference type="Proteomes" id="UP000241203">
    <property type="component" value="Unassembled WGS sequence"/>
</dbReference>
<dbReference type="PROSITE" id="PS51318">
    <property type="entry name" value="TAT"/>
    <property type="match status" value="1"/>
</dbReference>
<evidence type="ECO:0000313" key="4">
    <source>
        <dbReference type="Proteomes" id="UP000241203"/>
    </source>
</evidence>
<protein>
    <submittedName>
        <fullName evidence="2">Uncharacterized protein</fullName>
    </submittedName>
</protein>
<dbReference type="Proteomes" id="UP000268291">
    <property type="component" value="Unassembled WGS sequence"/>
</dbReference>
<reference evidence="3 5" key="2">
    <citation type="submission" date="2018-12" db="EMBL/GenBank/DDBJ databases">
        <authorList>
            <person name="hu s."/>
            <person name="Xu Y."/>
            <person name="Xu B."/>
            <person name="Li F."/>
        </authorList>
    </citation>
    <scope>NUCLEOTIDE SEQUENCE [LARGE SCALE GENOMIC DNA]</scope>
    <source>
        <strain evidence="3 5">KSW2-17</strain>
    </source>
</reference>
<dbReference type="EMBL" id="PYAU01000001">
    <property type="protein sequence ID" value="PSL38280.1"/>
    <property type="molecule type" value="Genomic_DNA"/>
</dbReference>
<accession>A0A2P8GWD7</accession>
<organism evidence="2 4">
    <name type="scientific">Labedella gwakjiensis</name>
    <dbReference type="NCBI Taxonomy" id="390269"/>
    <lineage>
        <taxon>Bacteria</taxon>
        <taxon>Bacillati</taxon>
        <taxon>Actinomycetota</taxon>
        <taxon>Actinomycetes</taxon>
        <taxon>Micrococcales</taxon>
        <taxon>Microbacteriaceae</taxon>
        <taxon>Labedella</taxon>
    </lineage>
</organism>
<comment type="caution">
    <text evidence="2">The sequence shown here is derived from an EMBL/GenBank/DDBJ whole genome shotgun (WGS) entry which is preliminary data.</text>
</comment>
<feature type="transmembrane region" description="Helical" evidence="1">
    <location>
        <begin position="115"/>
        <end position="137"/>
    </location>
</feature>
<keyword evidence="1" id="KW-1133">Transmembrane helix</keyword>
<evidence type="ECO:0000313" key="2">
    <source>
        <dbReference type="EMBL" id="PSL38280.1"/>
    </source>
</evidence>
<reference evidence="2 4" key="1">
    <citation type="submission" date="2018-03" db="EMBL/GenBank/DDBJ databases">
        <title>Genomic Encyclopedia of Archaeal and Bacterial Type Strains, Phase II (KMG-II): from individual species to whole genera.</title>
        <authorList>
            <person name="Goeker M."/>
        </authorList>
    </citation>
    <scope>NUCLEOTIDE SEQUENCE [LARGE SCALE GENOMIC DNA]</scope>
    <source>
        <strain evidence="2 4">DSM 21548</strain>
    </source>
</reference>
<name>A0A2P8GWD7_9MICO</name>
<proteinExistence type="predicted"/>
<dbReference type="OrthoDB" id="5124835at2"/>
<keyword evidence="1" id="KW-0812">Transmembrane</keyword>
<evidence type="ECO:0000256" key="1">
    <source>
        <dbReference type="SAM" id="Phobius"/>
    </source>
</evidence>